<evidence type="ECO:0000256" key="1">
    <source>
        <dbReference type="PROSITE-ProRule" id="PRU00325"/>
    </source>
</evidence>
<keyword evidence="5" id="KW-1185">Reference proteome</keyword>
<proteinExistence type="predicted"/>
<reference evidence="4" key="1">
    <citation type="submission" date="2023-11" db="EMBL/GenBank/DDBJ databases">
        <authorList>
            <person name="De Vega J J."/>
            <person name="De Vega J J."/>
        </authorList>
    </citation>
    <scope>NUCLEOTIDE SEQUENCE</scope>
</reference>
<feature type="region of interest" description="Disordered" evidence="2">
    <location>
        <begin position="44"/>
        <end position="65"/>
    </location>
</feature>
<protein>
    <recommendedName>
        <fullName evidence="3">SWIM-type domain-containing protein</fullName>
    </recommendedName>
</protein>
<gene>
    <name evidence="4" type="ORF">MYCIT1_LOCUS36654</name>
</gene>
<dbReference type="GO" id="GO:0008270">
    <property type="term" value="F:zinc ion binding"/>
    <property type="evidence" value="ECO:0007669"/>
    <property type="project" value="UniProtKB-KW"/>
</dbReference>
<dbReference type="AlphaFoldDB" id="A0AAD2I017"/>
<dbReference type="Proteomes" id="UP001295794">
    <property type="component" value="Unassembled WGS sequence"/>
</dbReference>
<accession>A0AAD2I017</accession>
<keyword evidence="1" id="KW-0479">Metal-binding</keyword>
<evidence type="ECO:0000256" key="2">
    <source>
        <dbReference type="SAM" id="MobiDB-lite"/>
    </source>
</evidence>
<feature type="compositionally biased region" description="Acidic residues" evidence="2">
    <location>
        <begin position="464"/>
        <end position="496"/>
    </location>
</feature>
<feature type="domain" description="SWIM-type" evidence="3">
    <location>
        <begin position="744"/>
        <end position="777"/>
    </location>
</feature>
<sequence>MSEVIEVRCSRCKKTKPQTEFPILSNLAYAKNCFICREKNKARADRQPKKAPGPSDRGKDTSGEQIPEISLSRLISLMEKHGSVKPFEIHVNIKRSELVLLEGEERTPENLLKCMASHIYQATGYRFNYKGKRPNKGNTDVHKFEFYCAQLDGEQTKNHLVDDVKKQRGRTTMDRFKCNGHLNITLNSSRTEFMMVRLSHHLAHKHYTDISIPADIKKYIRESKGLTATKIYEEIIKMHPKTELTEKQVYRCWSDVNQGRWRKADDQVESAKILLQEYKDLTIDIVEINPEPGLSTIAFIFREILDEYGGDVEEIAMDSTWKTNAAGYELYAIVAEANGTALPLAFVFTTSAGEAAAEGAKDRMLQQVLRAISTDDGAPNIRFVHTDKDLSEINAARAVFPDSKHQVCMWHGPRYVKERLCQDKLPAYYDPRKAHKVYKIIDPTWCPGVPKPCEDPNLDHVGSDDEAEELGASENDSADGADDIQGFDDSGSEYDPEEAHTEPDTCLPPLFILTQGDVKLPIYPNPPKVRKADIGEFCPKEFRESTLELFKMHGRLHPHIPINEPDDPEHPYVSAEEIYKWVVFDMYCHCWDNDLPQVWAYMWNRWYCPAQWKLWARASEPAIPRINTTMIVESIWKHVKHRDLSDFNRPRLDLVTYVIIENLLPRVKRNLDGLRRVRRIGRGRELVGWQKDFRIEWLELSKRDELRSMERELQVWVQNPKKSKERDVRLARIAENAARQPGSYFTDLDKWVCSCTAFLMSRFLMCKHLVREANELLDNSLLKDLALFAELRRNHFAPFYRIPGIHSMENDDEEDMDDVEILVLHRDRSRTQSMASSRVPSPDLDDEDQTDLPMSGLEDSASAEQESQIGADSDLEDDIRALASDDEGPASQKIYLSKARLENLKRSFAAMLETASDPQGMAPKLAEAIMPAVEAVEDTGGSIDRYQRRRKTHRTYKDSDKYTMFLPN</sequence>
<dbReference type="InterPro" id="IPR007527">
    <property type="entry name" value="Znf_SWIM"/>
</dbReference>
<evidence type="ECO:0000313" key="5">
    <source>
        <dbReference type="Proteomes" id="UP001295794"/>
    </source>
</evidence>
<keyword evidence="1" id="KW-0863">Zinc-finger</keyword>
<dbReference type="Pfam" id="PF10551">
    <property type="entry name" value="MULE"/>
    <property type="match status" value="1"/>
</dbReference>
<organism evidence="4 5">
    <name type="scientific">Mycena citricolor</name>
    <dbReference type="NCBI Taxonomy" id="2018698"/>
    <lineage>
        <taxon>Eukaryota</taxon>
        <taxon>Fungi</taxon>
        <taxon>Dikarya</taxon>
        <taxon>Basidiomycota</taxon>
        <taxon>Agaricomycotina</taxon>
        <taxon>Agaricomycetes</taxon>
        <taxon>Agaricomycetidae</taxon>
        <taxon>Agaricales</taxon>
        <taxon>Marasmiineae</taxon>
        <taxon>Mycenaceae</taxon>
        <taxon>Mycena</taxon>
    </lineage>
</organism>
<feature type="region of interest" description="Disordered" evidence="2">
    <location>
        <begin position="456"/>
        <end position="508"/>
    </location>
</feature>
<dbReference type="PROSITE" id="PS50966">
    <property type="entry name" value="ZF_SWIM"/>
    <property type="match status" value="1"/>
</dbReference>
<comment type="caution">
    <text evidence="4">The sequence shown here is derived from an EMBL/GenBank/DDBJ whole genome shotgun (WGS) entry which is preliminary data.</text>
</comment>
<evidence type="ECO:0000259" key="3">
    <source>
        <dbReference type="PROSITE" id="PS50966"/>
    </source>
</evidence>
<feature type="region of interest" description="Disordered" evidence="2">
    <location>
        <begin position="831"/>
        <end position="872"/>
    </location>
</feature>
<dbReference type="InterPro" id="IPR018289">
    <property type="entry name" value="MULE_transposase_dom"/>
</dbReference>
<keyword evidence="1" id="KW-0862">Zinc</keyword>
<dbReference type="EMBL" id="CAVNYO010000476">
    <property type="protein sequence ID" value="CAK5283818.1"/>
    <property type="molecule type" value="Genomic_DNA"/>
</dbReference>
<evidence type="ECO:0000313" key="4">
    <source>
        <dbReference type="EMBL" id="CAK5283818.1"/>
    </source>
</evidence>
<name>A0AAD2I017_9AGAR</name>